<protein>
    <recommendedName>
        <fullName evidence="1">Fibrinogen C-terminal domain-containing protein</fullName>
    </recommendedName>
</protein>
<dbReference type="InterPro" id="IPR002181">
    <property type="entry name" value="Fibrinogen_a/b/g_C_dom"/>
</dbReference>
<name>A0AAV6TGV7_9ARAC</name>
<dbReference type="Gene3D" id="3.90.215.10">
    <property type="entry name" value="Gamma Fibrinogen, chain A, domain 1"/>
    <property type="match status" value="1"/>
</dbReference>
<keyword evidence="3" id="KW-1185">Reference proteome</keyword>
<dbReference type="EMBL" id="JAFNEN010005036">
    <property type="protein sequence ID" value="KAG8170686.1"/>
    <property type="molecule type" value="Genomic_DNA"/>
</dbReference>
<feature type="non-terminal residue" evidence="2">
    <location>
        <position position="90"/>
    </location>
</feature>
<evidence type="ECO:0000313" key="2">
    <source>
        <dbReference type="EMBL" id="KAG8170686.1"/>
    </source>
</evidence>
<dbReference type="Proteomes" id="UP000827092">
    <property type="component" value="Unassembled WGS sequence"/>
</dbReference>
<dbReference type="SMART" id="SM00186">
    <property type="entry name" value="FBG"/>
    <property type="match status" value="1"/>
</dbReference>
<dbReference type="PROSITE" id="PS51406">
    <property type="entry name" value="FIBRINOGEN_C_2"/>
    <property type="match status" value="1"/>
</dbReference>
<dbReference type="InterPro" id="IPR036056">
    <property type="entry name" value="Fibrinogen-like_C"/>
</dbReference>
<accession>A0AAV6TGV7</accession>
<feature type="non-terminal residue" evidence="2">
    <location>
        <position position="1"/>
    </location>
</feature>
<proteinExistence type="predicted"/>
<dbReference type="SUPFAM" id="SSF56496">
    <property type="entry name" value="Fibrinogen C-terminal domain-like"/>
    <property type="match status" value="1"/>
</dbReference>
<feature type="domain" description="Fibrinogen C-terminal" evidence="1">
    <location>
        <begin position="1"/>
        <end position="90"/>
    </location>
</feature>
<organism evidence="2 3">
    <name type="scientific">Oedothorax gibbosus</name>
    <dbReference type="NCBI Taxonomy" id="931172"/>
    <lineage>
        <taxon>Eukaryota</taxon>
        <taxon>Metazoa</taxon>
        <taxon>Ecdysozoa</taxon>
        <taxon>Arthropoda</taxon>
        <taxon>Chelicerata</taxon>
        <taxon>Arachnida</taxon>
        <taxon>Araneae</taxon>
        <taxon>Araneomorphae</taxon>
        <taxon>Entelegynae</taxon>
        <taxon>Araneoidea</taxon>
        <taxon>Linyphiidae</taxon>
        <taxon>Erigoninae</taxon>
        <taxon>Oedothorax</taxon>
    </lineage>
</organism>
<evidence type="ECO:0000313" key="3">
    <source>
        <dbReference type="Proteomes" id="UP000827092"/>
    </source>
</evidence>
<evidence type="ECO:0000259" key="1">
    <source>
        <dbReference type="PROSITE" id="PS51406"/>
    </source>
</evidence>
<gene>
    <name evidence="2" type="ORF">JTE90_003974</name>
</gene>
<sequence>VIQRRGDYGNGPNYFVKNWNSYKKGFGNLRKEFWLGNDNIFAISNQDSYSVRFDLKTVKGDSGFALWDTFFIDEEDRNYRLHLEEYSGTA</sequence>
<dbReference type="Pfam" id="PF00147">
    <property type="entry name" value="Fibrinogen_C"/>
    <property type="match status" value="1"/>
</dbReference>
<reference evidence="2 3" key="1">
    <citation type="journal article" date="2022" name="Nat. Ecol. Evol.">
        <title>A masculinizing supergene underlies an exaggerated male reproductive morph in a spider.</title>
        <authorList>
            <person name="Hendrickx F."/>
            <person name="De Corte Z."/>
            <person name="Sonet G."/>
            <person name="Van Belleghem S.M."/>
            <person name="Kostlbacher S."/>
            <person name="Vangestel C."/>
        </authorList>
    </citation>
    <scope>NUCLEOTIDE SEQUENCE [LARGE SCALE GENOMIC DNA]</scope>
    <source>
        <strain evidence="2">W744_W776</strain>
    </source>
</reference>
<dbReference type="PANTHER" id="PTHR19143">
    <property type="entry name" value="FIBRINOGEN/TENASCIN/ANGIOPOEITIN"/>
    <property type="match status" value="1"/>
</dbReference>
<dbReference type="InterPro" id="IPR014716">
    <property type="entry name" value="Fibrinogen_a/b/g_C_1"/>
</dbReference>
<dbReference type="InterPro" id="IPR050373">
    <property type="entry name" value="Fibrinogen_C-term_domain"/>
</dbReference>
<dbReference type="AlphaFoldDB" id="A0AAV6TGV7"/>
<dbReference type="GO" id="GO:0005615">
    <property type="term" value="C:extracellular space"/>
    <property type="evidence" value="ECO:0007669"/>
    <property type="project" value="TreeGrafter"/>
</dbReference>
<comment type="caution">
    <text evidence="2">The sequence shown here is derived from an EMBL/GenBank/DDBJ whole genome shotgun (WGS) entry which is preliminary data.</text>
</comment>